<name>A0A8R1XXB3_ONCVO</name>
<dbReference type="EnsemblMetazoa" id="OVOC6837.1">
    <property type="protein sequence ID" value="OVOC6837.1"/>
    <property type="gene ID" value="WBGene00243646"/>
</dbReference>
<dbReference type="GO" id="GO:0005739">
    <property type="term" value="C:mitochondrion"/>
    <property type="evidence" value="ECO:0007669"/>
    <property type="project" value="TreeGrafter"/>
</dbReference>
<keyword evidence="2" id="KW-1185">Reference proteome</keyword>
<dbReference type="AlphaFoldDB" id="A0A8R1XXB3"/>
<protein>
    <recommendedName>
        <fullName evidence="3">Pentacotripeptide-repeat region of PRORP domain-containing protein</fullName>
    </recommendedName>
</protein>
<organism evidence="1 2">
    <name type="scientific">Onchocerca volvulus</name>
    <dbReference type="NCBI Taxonomy" id="6282"/>
    <lineage>
        <taxon>Eukaryota</taxon>
        <taxon>Metazoa</taxon>
        <taxon>Ecdysozoa</taxon>
        <taxon>Nematoda</taxon>
        <taxon>Chromadorea</taxon>
        <taxon>Rhabditida</taxon>
        <taxon>Spirurina</taxon>
        <taxon>Spiruromorpha</taxon>
        <taxon>Filarioidea</taxon>
        <taxon>Onchocercidae</taxon>
        <taxon>Onchocerca</taxon>
    </lineage>
</organism>
<reference evidence="2" key="1">
    <citation type="submission" date="2013-10" db="EMBL/GenBank/DDBJ databases">
        <title>Genome sequencing of Onchocerca volvulus.</title>
        <authorList>
            <person name="Cotton J."/>
            <person name="Tsai J."/>
            <person name="Stanley E."/>
            <person name="Tracey A."/>
            <person name="Holroyd N."/>
            <person name="Lustigman S."/>
            <person name="Berriman M."/>
        </authorList>
    </citation>
    <scope>NUCLEOTIDE SEQUENCE</scope>
</reference>
<dbReference type="PANTHER" id="PTHR46669">
    <property type="entry name" value="LEUCINE-RICH PPR MOTIF-CONTAINING PROTEIN, MITOCHONDRIAL"/>
    <property type="match status" value="1"/>
</dbReference>
<accession>A0A8R1XXB3</accession>
<dbReference type="GO" id="GO:0070129">
    <property type="term" value="P:regulation of mitochondrial translation"/>
    <property type="evidence" value="ECO:0007669"/>
    <property type="project" value="TreeGrafter"/>
</dbReference>
<dbReference type="OMA" id="HIDRNKI"/>
<sequence length="1245" mass="141770">LCKRRITEVIKKRTAASLIQDIDKTVRPSTLIANSLGFYNSKWPLDSLDKLQHSQMSYLELSLFKKHVKHLQVDQQKNIYDVIDSIEWNCLVTEAHLEKALHMLNDFKCNAKKLADSEIAVLISATGCRCQMLSAVQRNEYTNRLLQILKMRGVALGITSRNALLAAQIDNQIDIDVVETLKQFESDGLIPDAQTFGQLSRIYARKTDLKGIIEIVSHVKNIGIQLPNQILESMVYSLTSSGQDGKAKSVIERVASNVSLTDSLKMAYILAKAEHVDDGSVLEFLDKVANVNIFIETHQVSIYELLFSLAEKGNLEAVIKLKSLLVSSSEDLSRQWEPVICNRIRRFLSKGEDNIAAAAMLLDLILNTEKRSRLRFVLIRQFSSVVQKKQIEEVVRMCIVFQKCSILKHPFRIYLRDIALNNPKDFHNLFSIYKRTDDFIELQSRPHLQLPVAVLHFRELMKADTIEKKVEHLSEIARSLRSTGVASCGDKYFANVKDLFIVPLLKDMDVLPQLMRKVENDNLVQCFVVDVLITHLLATKQMQQLQLLLHGALKNSSAGEAYPCREVKNLILNMSVYNKSLFPACYLLRLLFPLPGVSNNRQYGKGMQIIKAAIVAGDLNKVKIMCELWSADKRIVLRKVDKDDLLQTLDRNGELSKKQFVNILSEKESSLATKVRRSKHYMDEKMNTLSKTATDHGIRQKSLGKTENTNRELTESELRNALDSDDLEKAKEIWVIKYLFQLAGFYFVSEQISASLGLLLAEKLYLSKMMDHFKSVLLKLSELHDDLSYHVLTAYDSSDASDGRMIFLNEVSKILDLNLNVKQALLYNTRVNAFHELIEKDNLSQALNLLKIISVQKNSVFGQFDLMNAAIEKDDITIISGVLNLITIYHGRESSLADFCVALLERCKKAHAMRLIQSSGFRISGAKLNYYIDREIDLDRIEVILDLFELCIAKNILEQRDLENAVSKIVTFYAKRKNKAMINLIDEKLKATGMQLTPEINSLLLKSKGLNFEIVHENVPVPVSSTILPSVIKARTIVFGKMVVVIMARSLVKLSPISKLWFPFECSILMDLRRAFVIHLKRTVNSQACSDGMTHVRSKKYSWSVDSFQSMIKDAFNDIMKGNHSFTEAEMQKAKKHFNDLTTKAKVPDYMAVKMAAVVVTHLGWEEGKKVLEKHYMSHGAEFRFAGEASVMDEQVEGAIRRIFDNMGEDAYKIARQFYCCLIDLRFCKVKDCVFRIFIQDLLKR</sequence>
<dbReference type="Gene3D" id="1.25.40.10">
    <property type="entry name" value="Tetratricopeptide repeat domain"/>
    <property type="match status" value="1"/>
</dbReference>
<dbReference type="GO" id="GO:0005634">
    <property type="term" value="C:nucleus"/>
    <property type="evidence" value="ECO:0007669"/>
    <property type="project" value="TreeGrafter"/>
</dbReference>
<evidence type="ECO:0000313" key="2">
    <source>
        <dbReference type="Proteomes" id="UP000024404"/>
    </source>
</evidence>
<dbReference type="InterPro" id="IPR033490">
    <property type="entry name" value="LRP130"/>
</dbReference>
<reference evidence="1" key="2">
    <citation type="submission" date="2022-06" db="UniProtKB">
        <authorList>
            <consortium name="EnsemblMetazoa"/>
        </authorList>
    </citation>
    <scope>IDENTIFICATION</scope>
</reference>
<proteinExistence type="predicted"/>
<dbReference type="InterPro" id="IPR011990">
    <property type="entry name" value="TPR-like_helical_dom_sf"/>
</dbReference>
<dbReference type="Proteomes" id="UP000024404">
    <property type="component" value="Unassembled WGS sequence"/>
</dbReference>
<dbReference type="EMBL" id="CMVM020000181">
    <property type="status" value="NOT_ANNOTATED_CDS"/>
    <property type="molecule type" value="Genomic_DNA"/>
</dbReference>
<evidence type="ECO:0008006" key="3">
    <source>
        <dbReference type="Google" id="ProtNLM"/>
    </source>
</evidence>
<dbReference type="PANTHER" id="PTHR46669:SF1">
    <property type="entry name" value="LEUCINE-RICH PPR MOTIF-CONTAINING PROTEIN, MITOCHONDRIAL"/>
    <property type="match status" value="1"/>
</dbReference>
<evidence type="ECO:0000313" key="1">
    <source>
        <dbReference type="EnsemblMetazoa" id="OVOC6837.1"/>
    </source>
</evidence>
<dbReference type="GO" id="GO:0003730">
    <property type="term" value="F:mRNA 3'-UTR binding"/>
    <property type="evidence" value="ECO:0007669"/>
    <property type="project" value="TreeGrafter"/>
</dbReference>